<dbReference type="GO" id="GO:0008887">
    <property type="term" value="F:glycerate kinase activity"/>
    <property type="evidence" value="ECO:0007669"/>
    <property type="project" value="UniProtKB-EC"/>
</dbReference>
<evidence type="ECO:0000256" key="8">
    <source>
        <dbReference type="ARBA" id="ARBA00022840"/>
    </source>
</evidence>
<dbReference type="FunFam" id="3.40.50.10180:FF:000001">
    <property type="entry name" value="Glycerate kinase"/>
    <property type="match status" value="1"/>
</dbReference>
<gene>
    <name evidence="11" type="ORF">GSLYS_00021819001</name>
</gene>
<feature type="domain" description="MOFRL" evidence="9">
    <location>
        <begin position="500"/>
        <end position="621"/>
    </location>
</feature>
<organism evidence="11 12">
    <name type="scientific">Lymnaea stagnalis</name>
    <name type="common">Great pond snail</name>
    <name type="synonym">Helix stagnalis</name>
    <dbReference type="NCBI Taxonomy" id="6523"/>
    <lineage>
        <taxon>Eukaryota</taxon>
        <taxon>Metazoa</taxon>
        <taxon>Spiralia</taxon>
        <taxon>Lophotrochozoa</taxon>
        <taxon>Mollusca</taxon>
        <taxon>Gastropoda</taxon>
        <taxon>Heterobranchia</taxon>
        <taxon>Euthyneura</taxon>
        <taxon>Panpulmonata</taxon>
        <taxon>Hygrophila</taxon>
        <taxon>Lymnaeoidea</taxon>
        <taxon>Lymnaeidae</taxon>
        <taxon>Lymnaea</taxon>
    </lineage>
</organism>
<dbReference type="InterPro" id="IPR039760">
    <property type="entry name" value="MOFRL_protein"/>
</dbReference>
<comment type="caution">
    <text evidence="11">The sequence shown here is derived from an EMBL/GenBank/DDBJ whole genome shotgun (WGS) entry which is preliminary data.</text>
</comment>
<evidence type="ECO:0000256" key="7">
    <source>
        <dbReference type="ARBA" id="ARBA00022777"/>
    </source>
</evidence>
<evidence type="ECO:0000256" key="3">
    <source>
        <dbReference type="ARBA" id="ARBA00012101"/>
    </source>
</evidence>
<feature type="domain" description="MOFRL-associated" evidence="10">
    <location>
        <begin position="121"/>
        <end position="371"/>
    </location>
</feature>
<proteinExistence type="inferred from homology"/>
<evidence type="ECO:0000256" key="4">
    <source>
        <dbReference type="ARBA" id="ARBA00020720"/>
    </source>
</evidence>
<keyword evidence="5" id="KW-0808">Transferase</keyword>
<protein>
    <recommendedName>
        <fullName evidence="4">Glycerate kinase</fullName>
        <ecNumber evidence="3">2.7.1.31</ecNumber>
    </recommendedName>
</protein>
<dbReference type="GO" id="GO:0005737">
    <property type="term" value="C:cytoplasm"/>
    <property type="evidence" value="ECO:0007669"/>
    <property type="project" value="TreeGrafter"/>
</dbReference>
<reference evidence="11 12" key="1">
    <citation type="submission" date="2024-04" db="EMBL/GenBank/DDBJ databases">
        <authorList>
            <consortium name="Genoscope - CEA"/>
            <person name="William W."/>
        </authorList>
    </citation>
    <scope>NUCLEOTIDE SEQUENCE [LARGE SCALE GENOMIC DNA]</scope>
</reference>
<keyword evidence="6" id="KW-0547">Nucleotide-binding</keyword>
<evidence type="ECO:0000256" key="2">
    <source>
        <dbReference type="ARBA" id="ARBA00005393"/>
    </source>
</evidence>
<dbReference type="InterPro" id="IPR007835">
    <property type="entry name" value="MOFRL"/>
</dbReference>
<dbReference type="Gene3D" id="3.40.50.10180">
    <property type="entry name" value="Glycerate kinase, MOFRL-like N-terminal domain"/>
    <property type="match status" value="1"/>
</dbReference>
<evidence type="ECO:0000256" key="5">
    <source>
        <dbReference type="ARBA" id="ARBA00022679"/>
    </source>
</evidence>
<keyword evidence="8" id="KW-0067">ATP-binding</keyword>
<name>A0AAV2IS09_LYMST</name>
<dbReference type="SUPFAM" id="SSF82544">
    <property type="entry name" value="GckA/TtuD-like"/>
    <property type="match status" value="1"/>
</dbReference>
<comment type="catalytic activity">
    <reaction evidence="1">
        <text>(R)-glycerate + ATP = (2R)-3-phosphoglycerate + ADP + H(+)</text>
        <dbReference type="Rhea" id="RHEA:23516"/>
        <dbReference type="ChEBI" id="CHEBI:15378"/>
        <dbReference type="ChEBI" id="CHEBI:16659"/>
        <dbReference type="ChEBI" id="CHEBI:30616"/>
        <dbReference type="ChEBI" id="CHEBI:58272"/>
        <dbReference type="ChEBI" id="CHEBI:456216"/>
        <dbReference type="EC" id="2.7.1.31"/>
    </reaction>
</comment>
<keyword evidence="12" id="KW-1185">Reference proteome</keyword>
<keyword evidence="7" id="KW-0418">Kinase</keyword>
<dbReference type="AlphaFoldDB" id="A0AAV2IS09"/>
<dbReference type="InterPro" id="IPR025286">
    <property type="entry name" value="MOFRL_assoc_dom"/>
</dbReference>
<evidence type="ECO:0000256" key="6">
    <source>
        <dbReference type="ARBA" id="ARBA00022741"/>
    </source>
</evidence>
<dbReference type="Pfam" id="PF13660">
    <property type="entry name" value="DUF4147"/>
    <property type="match status" value="1"/>
</dbReference>
<sequence length="634" mass="68388">MFSFLTSLNYFKTTVQVVKTHSKVGDLPKLFTVKQFVSGHYHFKRQLSYCPTIGSHALYKYNGLTSSHQTKVHHHTMNTCSGADKLIESATKDMSALSNAKCIADPDSRTAEVTGQAMNEAREIFYHAVSSVLPQQMIWSKLHYNPNTLTLTANGLEYKLNSNLYVVGFGKAVLGMARALEDCIGDQIVKGVISVPAGIQQALSQAGKQDMLLMPSTRINVIEGAANNLPDASAHQAALEITEIVKEVGQGDVLVVLVSGGGSALLPAPEPPVSLEDILCLTKLMSRSGASIMDLNTVRKHIDILKGGGLAELAYPAKVISLILSDVIGDPLDFIASGPTVPDSTTPQDVLDLFSKLSITESVPETILKLIQGKVEQTSVGPMSTNTKCARHLMDWSYVQNILVGTNKIACEASCIRSLDFGYLPYILSTELQGEAREVGKWFARLGHCLHIYFQSQNEEELIKLKALENSLLTLCIAKEKVDEIVQLATSVKMSRKQGICLVAGGETTVNVRGEGKGGRNQEMAVSAAVELDKKSSELVKQRENPSFTSVAFLSAGTDGQDGPTSAAGGVVCIDFVSHAFRSGLKVEDYLARNDTHTLLSKISNGTSLVVTGLTGTNVMDIHVLLVKTFIKCN</sequence>
<dbReference type="Gene3D" id="3.40.1480.10">
    <property type="entry name" value="MOFRL domain"/>
    <property type="match status" value="1"/>
</dbReference>
<evidence type="ECO:0000313" key="11">
    <source>
        <dbReference type="EMBL" id="CAL1548502.1"/>
    </source>
</evidence>
<dbReference type="InterPro" id="IPR038614">
    <property type="entry name" value="GK_N_sf"/>
</dbReference>
<comment type="similarity">
    <text evidence="2">Belongs to the glycerate kinase type-2 family.</text>
</comment>
<evidence type="ECO:0000256" key="1">
    <source>
        <dbReference type="ARBA" id="ARBA00000694"/>
    </source>
</evidence>
<dbReference type="InterPro" id="IPR037035">
    <property type="entry name" value="GK-like_C_sf"/>
</dbReference>
<accession>A0AAV2IS09</accession>
<dbReference type="Proteomes" id="UP001497497">
    <property type="component" value="Unassembled WGS sequence"/>
</dbReference>
<dbReference type="EC" id="2.7.1.31" evidence="3"/>
<evidence type="ECO:0000259" key="10">
    <source>
        <dbReference type="Pfam" id="PF13660"/>
    </source>
</evidence>
<dbReference type="GO" id="GO:0005524">
    <property type="term" value="F:ATP binding"/>
    <property type="evidence" value="ECO:0007669"/>
    <property type="project" value="UniProtKB-KW"/>
</dbReference>
<evidence type="ECO:0000259" key="9">
    <source>
        <dbReference type="Pfam" id="PF05161"/>
    </source>
</evidence>
<dbReference type="PANTHER" id="PTHR12227">
    <property type="entry name" value="GLYCERATE KINASE"/>
    <property type="match status" value="1"/>
</dbReference>
<evidence type="ECO:0000313" key="12">
    <source>
        <dbReference type="Proteomes" id="UP001497497"/>
    </source>
</evidence>
<dbReference type="PANTHER" id="PTHR12227:SF0">
    <property type="entry name" value="GLYCERATE KINASE"/>
    <property type="match status" value="1"/>
</dbReference>
<dbReference type="Pfam" id="PF05161">
    <property type="entry name" value="MOFRL"/>
    <property type="match status" value="1"/>
</dbReference>
<dbReference type="EMBL" id="CAXITT010001386">
    <property type="protein sequence ID" value="CAL1548502.1"/>
    <property type="molecule type" value="Genomic_DNA"/>
</dbReference>